<reference evidence="4" key="1">
    <citation type="submission" date="2017-02" db="EMBL/GenBank/DDBJ databases">
        <title>Comparative genomics and description of representatives of a novel lineage of planctomycetes thriving in anoxic sediments.</title>
        <authorList>
            <person name="Spring S."/>
            <person name="Bunk B."/>
            <person name="Sproer C."/>
        </authorList>
    </citation>
    <scope>NUCLEOTIDE SEQUENCE [LARGE SCALE GENOMIC DNA]</scope>
    <source>
        <strain evidence="4">SM-Chi-D1</strain>
    </source>
</reference>
<evidence type="ECO:0000313" key="4">
    <source>
        <dbReference type="Proteomes" id="UP000188181"/>
    </source>
</evidence>
<protein>
    <recommendedName>
        <fullName evidence="2">3-keto-alpha-glucoside-1,2-lyase/3-keto-2-hydroxy-glucal hydratase domain-containing protein</fullName>
    </recommendedName>
</protein>
<accession>A0A1Q2MGU9</accession>
<dbReference type="STRING" id="1851148.SMSP2_01911"/>
<organism evidence="3 4">
    <name type="scientific">Limihaloglobus sulfuriphilus</name>
    <dbReference type="NCBI Taxonomy" id="1851148"/>
    <lineage>
        <taxon>Bacteria</taxon>
        <taxon>Pseudomonadati</taxon>
        <taxon>Planctomycetota</taxon>
        <taxon>Phycisphaerae</taxon>
        <taxon>Sedimentisphaerales</taxon>
        <taxon>Sedimentisphaeraceae</taxon>
        <taxon>Limihaloglobus</taxon>
    </lineage>
</organism>
<dbReference type="Pfam" id="PF06439">
    <property type="entry name" value="3keto-disac_hyd"/>
    <property type="match status" value="1"/>
</dbReference>
<gene>
    <name evidence="3" type="ORF">SMSP2_01911</name>
</gene>
<dbReference type="EMBL" id="CP019646">
    <property type="protein sequence ID" value="AQQ71537.1"/>
    <property type="molecule type" value="Genomic_DNA"/>
</dbReference>
<feature type="signal peptide" evidence="1">
    <location>
        <begin position="1"/>
        <end position="21"/>
    </location>
</feature>
<dbReference type="AlphaFoldDB" id="A0A1Q2MGU9"/>
<dbReference type="Proteomes" id="UP000188181">
    <property type="component" value="Chromosome"/>
</dbReference>
<dbReference type="Gene3D" id="2.60.120.560">
    <property type="entry name" value="Exo-inulinase, domain 1"/>
    <property type="match status" value="1"/>
</dbReference>
<keyword evidence="4" id="KW-1185">Reference proteome</keyword>
<proteinExistence type="predicted"/>
<dbReference type="OrthoDB" id="176168at2"/>
<dbReference type="KEGG" id="pbas:SMSP2_01911"/>
<evidence type="ECO:0000313" key="3">
    <source>
        <dbReference type="EMBL" id="AQQ71537.1"/>
    </source>
</evidence>
<name>A0A1Q2MGU9_9BACT</name>
<evidence type="ECO:0000256" key="1">
    <source>
        <dbReference type="SAM" id="SignalP"/>
    </source>
</evidence>
<dbReference type="GO" id="GO:0016787">
    <property type="term" value="F:hydrolase activity"/>
    <property type="evidence" value="ECO:0007669"/>
    <property type="project" value="InterPro"/>
</dbReference>
<dbReference type="RefSeq" id="WP_146683702.1">
    <property type="nucleotide sequence ID" value="NZ_CP019646.1"/>
</dbReference>
<feature type="domain" description="3-keto-alpha-glucoside-1,2-lyase/3-keto-2-hydroxy-glucal hydratase" evidence="2">
    <location>
        <begin position="141"/>
        <end position="315"/>
    </location>
</feature>
<sequence precursor="true">MKDKCFLVLVLSVFLTGIAFADDPFIGEYEGQICDSPVKACVVAREGSRYDITIFSLDNSLVPGGIELTSAVFGGNLYIMGTSAGRNWTGSIVKGKMKLTANYYSINGELEKIERESPTLGLQPPKDAIVLLPYQPGKKSSLEKWTNKDWTLLDDGSVQVKPGKGTNTTLKEFSSVKLHLEFNLPLEPHNAGQKRANSGVFFNKGSYEVQILDSFGLIPSNGDCGSIYSIKPPMVNASLPPQRWQTYDITFIAPETDKDGKITKKPRITVLHNGILIHDDVEIPRSTINPDFEQKTAGPISLQDHSNPVKFRNIWAVELD</sequence>
<dbReference type="InterPro" id="IPR010496">
    <property type="entry name" value="AL/BT2_dom"/>
</dbReference>
<feature type="chain" id="PRO_5013179424" description="3-keto-alpha-glucoside-1,2-lyase/3-keto-2-hydroxy-glucal hydratase domain-containing protein" evidence="1">
    <location>
        <begin position="22"/>
        <end position="320"/>
    </location>
</feature>
<keyword evidence="1" id="KW-0732">Signal</keyword>
<evidence type="ECO:0000259" key="2">
    <source>
        <dbReference type="Pfam" id="PF06439"/>
    </source>
</evidence>